<dbReference type="AlphaFoldDB" id="A0A1Y1WQZ9"/>
<accession>A0A1Y1WQZ9</accession>
<name>A0A1Y1WQZ9_9FUNG</name>
<keyword evidence="1" id="KW-0472">Membrane</keyword>
<comment type="caution">
    <text evidence="2">The sequence shown here is derived from an EMBL/GenBank/DDBJ whole genome shotgun (WGS) entry which is preliminary data.</text>
</comment>
<evidence type="ECO:0000256" key="1">
    <source>
        <dbReference type="SAM" id="Phobius"/>
    </source>
</evidence>
<reference evidence="2 3" key="2">
    <citation type="submission" date="2016-08" db="EMBL/GenBank/DDBJ databases">
        <title>Pervasive Adenine N6-methylation of Active Genes in Fungi.</title>
        <authorList>
            <consortium name="DOE Joint Genome Institute"/>
            <person name="Mondo S.J."/>
            <person name="Dannebaum R.O."/>
            <person name="Kuo R.C."/>
            <person name="Labutti K."/>
            <person name="Haridas S."/>
            <person name="Kuo A."/>
            <person name="Salamov A."/>
            <person name="Ahrendt S.R."/>
            <person name="Lipzen A."/>
            <person name="Sullivan W."/>
            <person name="Andreopoulos W.B."/>
            <person name="Clum A."/>
            <person name="Lindquist E."/>
            <person name="Daum C."/>
            <person name="Ramamoorthy G.K."/>
            <person name="Gryganskyi A."/>
            <person name="Culley D."/>
            <person name="Magnuson J.K."/>
            <person name="James T.Y."/>
            <person name="O'Malley M.A."/>
            <person name="Stajich J.E."/>
            <person name="Spatafora J.W."/>
            <person name="Visel A."/>
            <person name="Grigoriev I.V."/>
        </authorList>
    </citation>
    <scope>NUCLEOTIDE SEQUENCE [LARGE SCALE GENOMIC DNA]</scope>
    <source>
        <strain evidence="2 3">S4</strain>
    </source>
</reference>
<organism evidence="2 3">
    <name type="scientific">Anaeromyces robustus</name>
    <dbReference type="NCBI Taxonomy" id="1754192"/>
    <lineage>
        <taxon>Eukaryota</taxon>
        <taxon>Fungi</taxon>
        <taxon>Fungi incertae sedis</taxon>
        <taxon>Chytridiomycota</taxon>
        <taxon>Chytridiomycota incertae sedis</taxon>
        <taxon>Neocallimastigomycetes</taxon>
        <taxon>Neocallimastigales</taxon>
        <taxon>Neocallimastigaceae</taxon>
        <taxon>Anaeromyces</taxon>
    </lineage>
</organism>
<keyword evidence="1" id="KW-0812">Transmembrane</keyword>
<protein>
    <submittedName>
        <fullName evidence="2">Uncharacterized protein</fullName>
    </submittedName>
</protein>
<dbReference type="STRING" id="1754192.A0A1Y1WQZ9"/>
<feature type="transmembrane region" description="Helical" evidence="1">
    <location>
        <begin position="51"/>
        <end position="77"/>
    </location>
</feature>
<dbReference type="EMBL" id="MCFG01000327">
    <property type="protein sequence ID" value="ORX75951.1"/>
    <property type="molecule type" value="Genomic_DNA"/>
</dbReference>
<gene>
    <name evidence="2" type="ORF">BCR32DRAFT_329582</name>
</gene>
<evidence type="ECO:0000313" key="2">
    <source>
        <dbReference type="EMBL" id="ORX75951.1"/>
    </source>
</evidence>
<keyword evidence="3" id="KW-1185">Reference proteome</keyword>
<reference evidence="2 3" key="1">
    <citation type="submission" date="2016-08" db="EMBL/GenBank/DDBJ databases">
        <title>A Parts List for Fungal Cellulosomes Revealed by Comparative Genomics.</title>
        <authorList>
            <consortium name="DOE Joint Genome Institute"/>
            <person name="Haitjema C.H."/>
            <person name="Gilmore S.P."/>
            <person name="Henske J.K."/>
            <person name="Solomon K.V."/>
            <person name="De Groot R."/>
            <person name="Kuo A."/>
            <person name="Mondo S.J."/>
            <person name="Salamov A.A."/>
            <person name="Labutti K."/>
            <person name="Zhao Z."/>
            <person name="Chiniquy J."/>
            <person name="Barry K."/>
            <person name="Brewer H.M."/>
            <person name="Purvine S.O."/>
            <person name="Wright A.T."/>
            <person name="Boxma B."/>
            <person name="Van Alen T."/>
            <person name="Hackstein J.H."/>
            <person name="Baker S.E."/>
            <person name="Grigoriev I.V."/>
            <person name="O'Malley M.A."/>
        </authorList>
    </citation>
    <scope>NUCLEOTIDE SEQUENCE [LARGE SCALE GENOMIC DNA]</scope>
    <source>
        <strain evidence="2 3">S4</strain>
    </source>
</reference>
<evidence type="ECO:0000313" key="3">
    <source>
        <dbReference type="Proteomes" id="UP000193944"/>
    </source>
</evidence>
<dbReference type="Proteomes" id="UP000193944">
    <property type="component" value="Unassembled WGS sequence"/>
</dbReference>
<proteinExistence type="predicted"/>
<feature type="transmembrane region" description="Helical" evidence="1">
    <location>
        <begin position="312"/>
        <end position="335"/>
    </location>
</feature>
<sequence length="349" mass="40875">MNIINENKNEDKARIGEEKLFFINNDKSTNEDEDEEKTVVPSKELSKGRKWCSFPCFLSILLLCACILLCIIINRLICPSVNQWDYNQLQDMPYKRKETLVSAYGKVFKFGDLYDIYSKIYPKFYEKKNGADVSHIFTIYQDKTWDVMCPGLTKPVVAFDNLSRGRRIHDDDDDLPKEVADITWLSLKENQVSELTIENKPEKIKKMLNEWNYKGENPFYVIVYDRIYDLTSYVGDDLDNIGGVPMDQRFLIPEQKDIFDNYNGEDMSAIFDKYKTTFGEKQWSKTIKCMDNLFFISTVDHRKDFKCQINKYIMLAAAIAIIAVLLIKFLVTLQFGSKQYKKSKQIQNY</sequence>
<keyword evidence="1" id="KW-1133">Transmembrane helix</keyword>